<keyword evidence="3" id="KW-1185">Reference proteome</keyword>
<organism evidence="2 3">
    <name type="scientific">Desulfuromusa kysingii</name>
    <dbReference type="NCBI Taxonomy" id="37625"/>
    <lineage>
        <taxon>Bacteria</taxon>
        <taxon>Pseudomonadati</taxon>
        <taxon>Thermodesulfobacteriota</taxon>
        <taxon>Desulfuromonadia</taxon>
        <taxon>Desulfuromonadales</taxon>
        <taxon>Geopsychrobacteraceae</taxon>
        <taxon>Desulfuromusa</taxon>
    </lineage>
</organism>
<dbReference type="Proteomes" id="UP000199409">
    <property type="component" value="Unassembled WGS sequence"/>
</dbReference>
<dbReference type="STRING" id="37625.SAMN05660420_02844"/>
<name>A0A1H4D5S1_9BACT</name>
<protein>
    <submittedName>
        <fullName evidence="2">Bax protein</fullName>
    </submittedName>
</protein>
<dbReference type="Gene3D" id="1.10.530.10">
    <property type="match status" value="1"/>
</dbReference>
<evidence type="ECO:0000259" key="1">
    <source>
        <dbReference type="Pfam" id="PF01832"/>
    </source>
</evidence>
<proteinExistence type="predicted"/>
<dbReference type="InterPro" id="IPR002901">
    <property type="entry name" value="MGlyc_endo_b_GlcNAc-like_dom"/>
</dbReference>
<dbReference type="OrthoDB" id="9788155at2"/>
<feature type="domain" description="Mannosyl-glycoprotein endo-beta-N-acetylglucosamidase-like" evidence="1">
    <location>
        <begin position="152"/>
        <end position="287"/>
    </location>
</feature>
<dbReference type="AlphaFoldDB" id="A0A1H4D5S1"/>
<gene>
    <name evidence="2" type="ORF">SAMN05660420_02844</name>
</gene>
<evidence type="ECO:0000313" key="2">
    <source>
        <dbReference type="EMBL" id="SEA67896.1"/>
    </source>
</evidence>
<evidence type="ECO:0000313" key="3">
    <source>
        <dbReference type="Proteomes" id="UP000199409"/>
    </source>
</evidence>
<dbReference type="PANTHER" id="PTHR40572">
    <property type="entry name" value="PROTEIN BAX"/>
    <property type="match status" value="1"/>
</dbReference>
<dbReference type="RefSeq" id="WP_092349977.1">
    <property type="nucleotide sequence ID" value="NZ_FNQN01000009.1"/>
</dbReference>
<dbReference type="Pfam" id="PF01832">
    <property type="entry name" value="Glucosaminidase"/>
    <property type="match status" value="1"/>
</dbReference>
<dbReference type="InterPro" id="IPR053195">
    <property type="entry name" value="Bax-like"/>
</dbReference>
<accession>A0A1H4D5S1</accession>
<dbReference type="GO" id="GO:0004040">
    <property type="term" value="F:amidase activity"/>
    <property type="evidence" value="ECO:0007669"/>
    <property type="project" value="InterPro"/>
</dbReference>
<sequence length="300" mass="33939">MQKINVKKTGLYLLLGLCLLLATTTVSIAPLYQGPDIKIIGQQFYKDLESEFQLYRYQIDALDTGVPPLILQTLPKDLHTITSSKQKKRIFFKSLLPMVLLANDEIRAERGQLQMIDDHLSASKSLDASQRETLSILAKRYKVQFNPLHPKQAVQALLNRVDIIPADLALAQAANESAWGTSRFSQVANNLFGEWTFVQGQGIIPERRPEGETYEVQKFSTVYDSVRSYLHNLNTHPAYQQLRELRSVSRNSGTDLKGSQLAEGLLRYSTRGADYVKELQVMIRTNHLNRFASAKLRTSS</sequence>
<dbReference type="EMBL" id="FNQN01000009">
    <property type="protein sequence ID" value="SEA67896.1"/>
    <property type="molecule type" value="Genomic_DNA"/>
</dbReference>
<reference evidence="2 3" key="1">
    <citation type="submission" date="2016-10" db="EMBL/GenBank/DDBJ databases">
        <authorList>
            <person name="de Groot N.N."/>
        </authorList>
    </citation>
    <scope>NUCLEOTIDE SEQUENCE [LARGE SCALE GENOMIC DNA]</scope>
    <source>
        <strain evidence="2 3">DSM 7343</strain>
    </source>
</reference>
<dbReference type="PANTHER" id="PTHR40572:SF1">
    <property type="entry name" value="PROTEIN BAX"/>
    <property type="match status" value="1"/>
</dbReference>